<evidence type="ECO:0000256" key="1">
    <source>
        <dbReference type="ARBA" id="ARBA00022723"/>
    </source>
</evidence>
<dbReference type="Proteomes" id="UP000832041">
    <property type="component" value="Chromosome"/>
</dbReference>
<comment type="similarity">
    <text evidence="4">Belongs to the arginase family.</text>
</comment>
<dbReference type="PRINTS" id="PR00116">
    <property type="entry name" value="ARGINASE"/>
</dbReference>
<accession>A0ABY4KZP9</accession>
<dbReference type="InterPro" id="IPR006035">
    <property type="entry name" value="Ureohydrolase"/>
</dbReference>
<gene>
    <name evidence="5" type="ORF">FOF52_05885</name>
</gene>
<keyword evidence="1" id="KW-0479">Metal-binding</keyword>
<evidence type="ECO:0000313" key="5">
    <source>
        <dbReference type="EMBL" id="UPT20559.1"/>
    </source>
</evidence>
<keyword evidence="3" id="KW-0464">Manganese</keyword>
<keyword evidence="2" id="KW-0378">Hydrolase</keyword>
<proteinExistence type="inferred from homology"/>
<protein>
    <submittedName>
        <fullName evidence="5">Arginase family protein</fullName>
    </submittedName>
</protein>
<dbReference type="Gene3D" id="3.40.800.10">
    <property type="entry name" value="Ureohydrolase domain"/>
    <property type="match status" value="1"/>
</dbReference>
<evidence type="ECO:0000313" key="6">
    <source>
        <dbReference type="Proteomes" id="UP000832041"/>
    </source>
</evidence>
<dbReference type="PROSITE" id="PS51409">
    <property type="entry name" value="ARGINASE_2"/>
    <property type="match status" value="1"/>
</dbReference>
<dbReference type="PANTHER" id="PTHR43782:SF3">
    <property type="entry name" value="ARGINASE"/>
    <property type="match status" value="1"/>
</dbReference>
<keyword evidence="6" id="KW-1185">Reference proteome</keyword>
<organism evidence="5 6">
    <name type="scientific">Thermobifida alba</name>
    <name type="common">Thermomonospora alba</name>
    <dbReference type="NCBI Taxonomy" id="53522"/>
    <lineage>
        <taxon>Bacteria</taxon>
        <taxon>Bacillati</taxon>
        <taxon>Actinomycetota</taxon>
        <taxon>Actinomycetes</taxon>
        <taxon>Streptosporangiales</taxon>
        <taxon>Nocardiopsidaceae</taxon>
        <taxon>Thermobifida</taxon>
    </lineage>
</organism>
<dbReference type="SUPFAM" id="SSF52768">
    <property type="entry name" value="Arginase/deacetylase"/>
    <property type="match status" value="1"/>
</dbReference>
<dbReference type="PANTHER" id="PTHR43782">
    <property type="entry name" value="ARGINASE"/>
    <property type="match status" value="1"/>
</dbReference>
<dbReference type="Pfam" id="PF00491">
    <property type="entry name" value="Arginase"/>
    <property type="match status" value="1"/>
</dbReference>
<sequence length="277" mass="28918">MWQRDMDLVVPLWQGGDDVRVAAGAGVLARLVSATGSRMHMAVLDGRRGAVDGVRNLELVAQAVRQVRTRMARRDPARVLTLGGDCTCDLAVVEHLARRHPGMVVYWVDAHADLNTPASSPSGLAHGMALRLLLGEGHPALLGRTRLVPSQVTLVGARVADPGEVEFVRAARIGVVDTTRLTADARSVVAGRLPGTPAYIHLDLDVCDPQEFPAVSCPVPVGPRVAAVAAALAAIAAHHDVVGVGVCEYTPAVAHDEGVLRSLLGALGLVEAKAAAS</sequence>
<dbReference type="InterPro" id="IPR023696">
    <property type="entry name" value="Ureohydrolase_dom_sf"/>
</dbReference>
<evidence type="ECO:0000256" key="4">
    <source>
        <dbReference type="PROSITE-ProRule" id="PRU00742"/>
    </source>
</evidence>
<evidence type="ECO:0000256" key="2">
    <source>
        <dbReference type="ARBA" id="ARBA00022801"/>
    </source>
</evidence>
<dbReference type="CDD" id="cd09999">
    <property type="entry name" value="Arginase-like_1"/>
    <property type="match status" value="1"/>
</dbReference>
<dbReference type="EMBL" id="CP051627">
    <property type="protein sequence ID" value="UPT20559.1"/>
    <property type="molecule type" value="Genomic_DNA"/>
</dbReference>
<name>A0ABY4KZP9_THEAE</name>
<evidence type="ECO:0000256" key="3">
    <source>
        <dbReference type="ARBA" id="ARBA00023211"/>
    </source>
</evidence>
<reference evidence="5 6" key="1">
    <citation type="submission" date="2020-04" db="EMBL/GenBank/DDBJ databases">
        <title>Thermobifida alba genome sequencing and assembly.</title>
        <authorList>
            <person name="Luzics S."/>
            <person name="Horvath B."/>
            <person name="Nagy I."/>
            <person name="Toth A."/>
            <person name="Nagy I."/>
            <person name="Kukolya J."/>
        </authorList>
    </citation>
    <scope>NUCLEOTIDE SEQUENCE [LARGE SCALE GENOMIC DNA]</scope>
    <source>
        <strain evidence="5 6">DSM 43795</strain>
    </source>
</reference>
<dbReference type="RefSeq" id="WP_248592825.1">
    <property type="nucleotide sequence ID" value="NZ_BAABEB010000012.1"/>
</dbReference>